<dbReference type="Pfam" id="PF00395">
    <property type="entry name" value="SLH"/>
    <property type="match status" value="2"/>
</dbReference>
<dbReference type="InterPro" id="IPR041498">
    <property type="entry name" value="Big_6"/>
</dbReference>
<dbReference type="NCBIfam" id="NF038186">
    <property type="entry name" value="YPDG_rpt"/>
    <property type="match status" value="1"/>
</dbReference>
<feature type="signal peptide" evidence="2">
    <location>
        <begin position="1"/>
        <end position="25"/>
    </location>
</feature>
<dbReference type="InterPro" id="IPR051465">
    <property type="entry name" value="Cell_Envelope_Struct_Comp"/>
</dbReference>
<feature type="compositionally biased region" description="Basic and acidic residues" evidence="1">
    <location>
        <begin position="2453"/>
        <end position="2467"/>
    </location>
</feature>
<dbReference type="STRING" id="1122949.GCA_000378725_01255"/>
<dbReference type="EMBL" id="UGSZ01000001">
    <property type="protein sequence ID" value="SUB57894.1"/>
    <property type="molecule type" value="Genomic_DNA"/>
</dbReference>
<dbReference type="Pfam" id="PF18957">
    <property type="entry name" value="RibLong"/>
    <property type="match status" value="1"/>
</dbReference>
<dbReference type="RefSeq" id="WP_115354496.1">
    <property type="nucleotide sequence ID" value="NZ_UGSZ01000001.1"/>
</dbReference>
<evidence type="ECO:0000256" key="1">
    <source>
        <dbReference type="SAM" id="MobiDB-lite"/>
    </source>
</evidence>
<organism evidence="4 5">
    <name type="scientific">Peptoniphilus lacrimalis</name>
    <dbReference type="NCBI Taxonomy" id="33031"/>
    <lineage>
        <taxon>Bacteria</taxon>
        <taxon>Bacillati</taxon>
        <taxon>Bacillota</taxon>
        <taxon>Tissierellia</taxon>
        <taxon>Tissierellales</taxon>
        <taxon>Peptoniphilaceae</taxon>
        <taxon>Peptoniphilus</taxon>
    </lineage>
</organism>
<dbReference type="Pfam" id="PF17936">
    <property type="entry name" value="Big_6"/>
    <property type="match status" value="1"/>
</dbReference>
<protein>
    <submittedName>
        <fullName evidence="4">Parasporal protein</fullName>
    </submittedName>
</protein>
<evidence type="ECO:0000313" key="4">
    <source>
        <dbReference type="EMBL" id="SUB57894.1"/>
    </source>
</evidence>
<keyword evidence="2" id="KW-0732">Signal</keyword>
<dbReference type="PANTHER" id="PTHR43308">
    <property type="entry name" value="OUTER MEMBRANE PROTEIN ALPHA-RELATED"/>
    <property type="match status" value="1"/>
</dbReference>
<dbReference type="Proteomes" id="UP000255517">
    <property type="component" value="Unassembled WGS sequence"/>
</dbReference>
<feature type="domain" description="SLH" evidence="3">
    <location>
        <begin position="2777"/>
        <end position="2840"/>
    </location>
</feature>
<gene>
    <name evidence="4" type="primary">ctc_2</name>
    <name evidence="4" type="ORF">NCTC13149_01755</name>
</gene>
<feature type="domain" description="SLH" evidence="3">
    <location>
        <begin position="2720"/>
        <end position="2776"/>
    </location>
</feature>
<sequence>MKKRAISLLLAMVMILSTIASPIYAVGQNLPKDKVEAGNEVPYTNEGNKKIFKIDKRAIKEVKEPALRSALQSNRLRRAPINATRKETMTVKLTTKGLGNGAQNFDWSLFNNSKFTGELLIYDVDDNEYYPEKDGKRVTIDFTQDGEQTIEFEVPVGLNVDSYNIVVKTIDNFEVRATYTNASTSPSGAELKLEFTVIELASPFVEVIYQDSQGQELAADKLPTTTGVNITAEGVKLAGQALSIPLPTDQYTKYNIAQGIAGKGRATTQELNNLTDAIKYKVDGKDSGLITLDDKEFKLSITNSLKDGSQIVLTLSKADQLRELGGLNPKTIKVWKDDDIDWKSGVEPADKNSDAAWKLIEEAIVTDITVPARGSSKAGKFEGKLKLTFDDGSSLEVDKQMLIVSEHVVVIDPNNTDPDAPQKEDLPRDKITVIFKAGEGIDNINTNGKTTYAKPNATLADTDFPTNITYKDGYKNEVTWEPTDHKVDTNNRKYYNGKRNTFTFKASADKTVIPTNPDDPQTPQGYVLVTFEKGDHGTLKGIGADGQQTEKAAKLAYNVKDTATYKDLKAYEPTIVADKEWKVADAKWAPALGADDAKVTANKHVAQYAEDKTVIPTNPDDPQTPQGYVLVTFEKGDHGTLKGIGADGQQTEKAAKLAYNVKDTATYKDLKAYEPTIVADKEWKVADAKWAPALGADDAKVTANKHVAQYAEDKTVIPTNPDDPQTPQGYVLVTFEKGDHGTLKGIGADGQQTEKAAKLAYNVKDTATYKDLKAYEPTIVADKEWKVADAKWAPALGADDAKVTANKHVAQYAEDKTVIPTNPDDPQTPQGYVLVTFEKGDHGTLKGIGADGQQTEKAAKLAYNVKDTATYKDLKAYEPTIVADKEWKVADAKWAPALGADDAKVTANKHVAQYAEDKTVIPTNPDDPQTPQGYVLVTFEKGDHGTLKGIGADGQQTEKAAKLAYNVKDTATYKDLKAYEPTIVADKEWKVADAKWAPALGADDAKVTANKHVAQYAEDKTVIPTNPDDPQTPQGYVLVTFEKGDHGTLKGIGADGQQTEKAAKLAYNVKDTATYKDLKAYEPTIVADKEWKVADAKWAPALGADDAKVTANKHVAQYAEDKTVIPTNPDDPQTPQGYVLVTFEKGDHGTLKGIGADGQQTEKAAKLAYNVKDTATYKDLKAYEPTIVADKEWKVADAKWAPALGADDAKVTANKHVAQYAEDKTVIPTNPDDPQTPQGYVLVTFEKGDHGTLKGIGADGQQTEKAAKLAYNVKDTATYKDLKAYEPTIVADKEWKVADAKWAPALGADDAKVTANKHVAQYAEDKTVIPTNPDDPQTPQGYVLVTFEKGDHGTLKGIGADGQQTEKAAKLAYNVKDTATYKDLKAYEPTIVADKEWKVADAKWAPALGADDAKVTANKHVAQYAEDKTVIPTNPDDPQTPQGYVLVTFEKGDHGTLKGIGADGQQTEKAAKLAYNVKDTATYKDLKAYEPTIVADKEWKVADAKWAPALGADDAKVTANKHVAQYAEDKTVIPTNPDDPQTPQGYVLVTFEKGDHGTLKGIGADGQQTEKAAKLAYNVKDTATYKDLKAYEPTIVADKEWKVADAKWAPALGADDAKVTANKHVAQYAEDKTVIPTNPDDPQTPQGYVLVTFEKGDHGTLKGIGADGQQTEKAAKLAYNVKDTATYKDLKAYEPTIVADKEWKVADAKWAPALGADDAKVTANKHVAQYAEDKTVIPTNPDDPQTPQGYVLVTFEKGDHGTLKGIGADGQQTEKAAKLAYNVKDTATYKDLKAYEPTIVADKEWKVADAKWAPALGADDAKVTANKHVAQYAEDKTVIPTNPDDPQTPQGYVLVTFEKGDHGTLKGIGADGQQTEKAAKLAYNVKDTATYKDLKAYEPTIVADKEWKVADAKWAPALGADDAKVTANKHVAQYAEDKTVIPTNPDDPQTPQGYVLVTFEKGDHGTLKGIGADGQQTEKAAKLAYNVKDTATYKDLKAYEPTIVADKEWKVADAKWAPALGADDAKVTANKHVAQYAEDKTVIPTNPDDPQTPQGYVLVTFEKGDHGTLKGIGADGQQTEKAAKLAYNVKDTATYKDLKAYEPTIVADKEWKVADAKWAPALGADDAKVTANKHVAQYAEDKTVIPTNPDDPQTPQGYVLVTFEKGDHGTLKGIGADGQQTEKAAKLAYNVKDTATYKDLKAYEPTIVADKEWKVADAKWAPALGADDAKVTANKHVAQYAEDKTVIPTNPDDPQTPQGYVLVTFEKGDHGTLKGIGADGQQTEKAAKLAYNVKDTATYKDLKAYEPTIVADKEWKVADAKWAPALGADDAKVTANKHVAQYAEDKTVIPTNPDDPQTPQGYVLVTFEKGDHGTLKGIGADGQQTEKAAKLAYNVKDTATYKDLKAYEPTIVADKEWKVADAKWAPALGADDAKVTANKHVAQYAEDNTPTKNSEDYDPHYTDKSGKPGETVQIDAPTFTKKGVTGNVPAPNGTTFTNNNPGQSGVTVDPNTGAITVVIPQDAPVGSTITIEVDVTYPDRSNETVEVKVTVSDNTQPKPEEDKSKTPIVDPVDDGDTSISGKGEPGSDIIINIPGKDPIKTTVDDGGKWIAPIDPAHEGDVIKVVQIEVGKKPSVPAYVTVGGRSIIVPSHDDGGHWWFGGGSFKPVETEEQVIDKTEHGIHIAYIFGYKDHTFRCEGKITRAEAASMIAHIAKLDLSDNSKPDFKDTPSSWYNAAINAMVKKNLMFADKNGNFRPNEPITRGEFARAIQFIDKENKKEAPFMDIKGHEFEEAINQAYANGRIAGYPDGTFKPDESITRAEAVTILNNFDGRMVRERGIEDVKKDLIKFTDLKPSHWAYYEIIEASNSHAYSRISNDSKEEKWSNLIK</sequence>
<evidence type="ECO:0000259" key="3">
    <source>
        <dbReference type="PROSITE" id="PS51272"/>
    </source>
</evidence>
<feature type="chain" id="PRO_5016656705" evidence="2">
    <location>
        <begin position="26"/>
        <end position="2888"/>
    </location>
</feature>
<evidence type="ECO:0000313" key="5">
    <source>
        <dbReference type="Proteomes" id="UP000255517"/>
    </source>
</evidence>
<feature type="region of interest" description="Disordered" evidence="1">
    <location>
        <begin position="2551"/>
        <end position="2587"/>
    </location>
</feature>
<dbReference type="InterPro" id="IPR001119">
    <property type="entry name" value="SLH_dom"/>
</dbReference>
<dbReference type="Gene3D" id="2.60.40.10">
    <property type="entry name" value="Immunoglobulins"/>
    <property type="match status" value="1"/>
</dbReference>
<dbReference type="InterPro" id="IPR044055">
    <property type="entry name" value="RibLong"/>
</dbReference>
<feature type="region of interest" description="Disordered" evidence="1">
    <location>
        <begin position="2446"/>
        <end position="2503"/>
    </location>
</feature>
<reference evidence="4 5" key="1">
    <citation type="submission" date="2018-06" db="EMBL/GenBank/DDBJ databases">
        <authorList>
            <consortium name="Pathogen Informatics"/>
            <person name="Doyle S."/>
        </authorList>
    </citation>
    <scope>NUCLEOTIDE SEQUENCE [LARGE SCALE GENOMIC DNA]</scope>
    <source>
        <strain evidence="4 5">NCTC13149</strain>
    </source>
</reference>
<proteinExistence type="predicted"/>
<dbReference type="OrthoDB" id="9776008at2"/>
<feature type="compositionally biased region" description="Low complexity" evidence="1">
    <location>
        <begin position="2491"/>
        <end position="2502"/>
    </location>
</feature>
<name>A0A379C6N7_9FIRM</name>
<accession>A0A379C6N7</accession>
<dbReference type="InterPro" id="IPR013783">
    <property type="entry name" value="Ig-like_fold"/>
</dbReference>
<evidence type="ECO:0000256" key="2">
    <source>
        <dbReference type="SAM" id="SignalP"/>
    </source>
</evidence>
<dbReference type="PROSITE" id="PS51272">
    <property type="entry name" value="SLH"/>
    <property type="match status" value="2"/>
</dbReference>